<accession>A0A835Z5H7</accession>
<dbReference type="Proteomes" id="UP000664859">
    <property type="component" value="Unassembled WGS sequence"/>
</dbReference>
<dbReference type="AlphaFoldDB" id="A0A835Z5H7"/>
<keyword evidence="3" id="KW-1185">Reference proteome</keyword>
<dbReference type="Gene3D" id="2.60.120.260">
    <property type="entry name" value="Galactose-binding domain-like"/>
    <property type="match status" value="1"/>
</dbReference>
<evidence type="ECO:0000313" key="3">
    <source>
        <dbReference type="Proteomes" id="UP000664859"/>
    </source>
</evidence>
<sequence length="498" mass="53910">MVHTAARRLELWLALGSVLAAAAAVAVQTITVEAETCTAPTYDRTPDMNTGGSAGRWPFGIDVTSGGDASGGKSMGFAWSMEYYSYDVVIPRDGFYLTEFFYGTLKSEAQVLGPRCLWEDCKSLPDTFPWRVSVYARLGPCSKFADPNEWAADRNPLPGSWNALNCQVPGFGGADYVTLLPKSFFGNTASFTDFGQLTSPLPRWLRKGQHCVQVCNGWDINSWDRLKLTRVDRPPEGRARCGDGECVHGENCQMCPDDCGACYTLHPPLTIGDVPANFFYAWAFDKANVDGLSPYMDTSKGNSGGSYWRPDAPDVDVDLAEISVTVSGNDVGEYQSFSVWVGQAGPYRAGVHYSTNDAKGGVQRLALRMGKGACKSRTAPYSCAENALPDKWTEVLRPAFATTPETTLGEVGGLEQGKQKYNCCCSVSVQRFRTVYGTSFTLASTGTYCVQTCVLDGDYSISRYVFKHLAFDAAAVTPNPNGKLPRGGGAVLPPALLT</sequence>
<gene>
    <name evidence="2" type="ORF">JKP88DRAFT_260994</name>
</gene>
<name>A0A835Z5H7_9STRA</name>
<evidence type="ECO:0000256" key="1">
    <source>
        <dbReference type="SAM" id="SignalP"/>
    </source>
</evidence>
<organism evidence="2 3">
    <name type="scientific">Tribonema minus</name>
    <dbReference type="NCBI Taxonomy" id="303371"/>
    <lineage>
        <taxon>Eukaryota</taxon>
        <taxon>Sar</taxon>
        <taxon>Stramenopiles</taxon>
        <taxon>Ochrophyta</taxon>
        <taxon>PX clade</taxon>
        <taxon>Xanthophyceae</taxon>
        <taxon>Tribonematales</taxon>
        <taxon>Tribonemataceae</taxon>
        <taxon>Tribonema</taxon>
    </lineage>
</organism>
<reference evidence="2" key="1">
    <citation type="submission" date="2021-02" db="EMBL/GenBank/DDBJ databases">
        <title>First Annotated Genome of the Yellow-green Alga Tribonema minus.</title>
        <authorList>
            <person name="Mahan K.M."/>
        </authorList>
    </citation>
    <scope>NUCLEOTIDE SEQUENCE</scope>
    <source>
        <strain evidence="2">UTEX B ZZ1240</strain>
    </source>
</reference>
<protein>
    <submittedName>
        <fullName evidence="2">Uncharacterized protein</fullName>
    </submittedName>
</protein>
<dbReference type="EMBL" id="JAFCMP010000112">
    <property type="protein sequence ID" value="KAG5186494.1"/>
    <property type="molecule type" value="Genomic_DNA"/>
</dbReference>
<feature type="signal peptide" evidence="1">
    <location>
        <begin position="1"/>
        <end position="24"/>
    </location>
</feature>
<proteinExistence type="predicted"/>
<comment type="caution">
    <text evidence="2">The sequence shown here is derived from an EMBL/GenBank/DDBJ whole genome shotgun (WGS) entry which is preliminary data.</text>
</comment>
<feature type="chain" id="PRO_5032702545" evidence="1">
    <location>
        <begin position="25"/>
        <end position="498"/>
    </location>
</feature>
<keyword evidence="1" id="KW-0732">Signal</keyword>
<evidence type="ECO:0000313" key="2">
    <source>
        <dbReference type="EMBL" id="KAG5186494.1"/>
    </source>
</evidence>